<comment type="caution">
    <text evidence="1">The sequence shown here is derived from an EMBL/GenBank/DDBJ whole genome shotgun (WGS) entry which is preliminary data.</text>
</comment>
<evidence type="ECO:0008006" key="3">
    <source>
        <dbReference type="Google" id="ProtNLM"/>
    </source>
</evidence>
<organism evidence="1 2">
    <name type="scientific">Stieleria varia</name>
    <dbReference type="NCBI Taxonomy" id="2528005"/>
    <lineage>
        <taxon>Bacteria</taxon>
        <taxon>Pseudomonadati</taxon>
        <taxon>Planctomycetota</taxon>
        <taxon>Planctomycetia</taxon>
        <taxon>Pirellulales</taxon>
        <taxon>Pirellulaceae</taxon>
        <taxon>Stieleria</taxon>
    </lineage>
</organism>
<accession>A0A5C6B874</accession>
<evidence type="ECO:0000313" key="1">
    <source>
        <dbReference type="EMBL" id="TWU07832.1"/>
    </source>
</evidence>
<proteinExistence type="predicted"/>
<keyword evidence="2" id="KW-1185">Reference proteome</keyword>
<gene>
    <name evidence="1" type="ORF">Pla52n_04070</name>
</gene>
<dbReference type="EMBL" id="SJPN01000001">
    <property type="protein sequence ID" value="TWU07832.1"/>
    <property type="molecule type" value="Genomic_DNA"/>
</dbReference>
<dbReference type="NCBIfam" id="NF047593">
    <property type="entry name" value="IS66_ISAeme5_TnpA"/>
    <property type="match status" value="1"/>
</dbReference>
<dbReference type="Proteomes" id="UP000320176">
    <property type="component" value="Unassembled WGS sequence"/>
</dbReference>
<evidence type="ECO:0000313" key="2">
    <source>
        <dbReference type="Proteomes" id="UP000320176"/>
    </source>
</evidence>
<name>A0A5C6B874_9BACT</name>
<dbReference type="RefSeq" id="WP_146517987.1">
    <property type="nucleotide sequence ID" value="NZ_CP151726.1"/>
</dbReference>
<dbReference type="AlphaFoldDB" id="A0A5C6B874"/>
<protein>
    <recommendedName>
        <fullName evidence="3">Transposase</fullName>
    </recommendedName>
</protein>
<sequence>MTRSPDPELRRWWQQLLDAFDPDRSTVSQFCRDNRISITSFYKWRKRLQQSNRRPGNENKRLIPVRIVDHQELLSQCAARIHFSDDSQMEIMGSHAFLVPQIAAVLANAQCRQALTDEATS</sequence>
<reference evidence="1 2" key="1">
    <citation type="submission" date="2019-02" db="EMBL/GenBank/DDBJ databases">
        <title>Deep-cultivation of Planctomycetes and their phenomic and genomic characterization uncovers novel biology.</title>
        <authorList>
            <person name="Wiegand S."/>
            <person name="Jogler M."/>
            <person name="Boedeker C."/>
            <person name="Pinto D."/>
            <person name="Vollmers J."/>
            <person name="Rivas-Marin E."/>
            <person name="Kohn T."/>
            <person name="Peeters S.H."/>
            <person name="Heuer A."/>
            <person name="Rast P."/>
            <person name="Oberbeckmann S."/>
            <person name="Bunk B."/>
            <person name="Jeske O."/>
            <person name="Meyerdierks A."/>
            <person name="Storesund J.E."/>
            <person name="Kallscheuer N."/>
            <person name="Luecker S."/>
            <person name="Lage O.M."/>
            <person name="Pohl T."/>
            <person name="Merkel B.J."/>
            <person name="Hornburger P."/>
            <person name="Mueller R.-W."/>
            <person name="Bruemmer F."/>
            <person name="Labrenz M."/>
            <person name="Spormann A.M."/>
            <person name="Op Den Camp H."/>
            <person name="Overmann J."/>
            <person name="Amann R."/>
            <person name="Jetten M.S.M."/>
            <person name="Mascher T."/>
            <person name="Medema M.H."/>
            <person name="Devos D.P."/>
            <person name="Kaster A.-K."/>
            <person name="Ovreas L."/>
            <person name="Rohde M."/>
            <person name="Galperin M.Y."/>
            <person name="Jogler C."/>
        </authorList>
    </citation>
    <scope>NUCLEOTIDE SEQUENCE [LARGE SCALE GENOMIC DNA]</scope>
    <source>
        <strain evidence="1 2">Pla52n</strain>
    </source>
</reference>
<dbReference type="OrthoDB" id="8757337at2"/>